<dbReference type="Gene3D" id="3.90.550.10">
    <property type="entry name" value="Spore Coat Polysaccharide Biosynthesis Protein SpsA, Chain A"/>
    <property type="match status" value="1"/>
</dbReference>
<organism evidence="3 4">
    <name type="scientific">Orbus sasakiae</name>
    <dbReference type="NCBI Taxonomy" id="1078475"/>
    <lineage>
        <taxon>Bacteria</taxon>
        <taxon>Pseudomonadati</taxon>
        <taxon>Pseudomonadota</taxon>
        <taxon>Gammaproteobacteria</taxon>
        <taxon>Orbales</taxon>
        <taxon>Orbaceae</taxon>
        <taxon>Orbus</taxon>
    </lineage>
</organism>
<comment type="similarity">
    <text evidence="1">Belongs to the glycosyltransferase 2 family. WaaE/KdtX subfamily.</text>
</comment>
<dbReference type="InterPro" id="IPR029044">
    <property type="entry name" value="Nucleotide-diphossugar_trans"/>
</dbReference>
<dbReference type="InterPro" id="IPR001173">
    <property type="entry name" value="Glyco_trans_2-like"/>
</dbReference>
<gene>
    <name evidence="3" type="ORF">GCM10023211_17070</name>
</gene>
<dbReference type="PANTHER" id="PTHR43630">
    <property type="entry name" value="POLY-BETA-1,6-N-ACETYL-D-GLUCOSAMINE SYNTHASE"/>
    <property type="match status" value="1"/>
</dbReference>
<dbReference type="Pfam" id="PF00535">
    <property type="entry name" value="Glycos_transf_2"/>
    <property type="match status" value="1"/>
</dbReference>
<evidence type="ECO:0000313" key="3">
    <source>
        <dbReference type="EMBL" id="GAA5111515.1"/>
    </source>
</evidence>
<proteinExistence type="inferred from homology"/>
<evidence type="ECO:0000313" key="4">
    <source>
        <dbReference type="Proteomes" id="UP001500171"/>
    </source>
</evidence>
<dbReference type="CDD" id="cd02511">
    <property type="entry name" value="Beta4Glucosyltransferase"/>
    <property type="match status" value="1"/>
</dbReference>
<sequence>MIDLSVLIVARNEQHNIADCIKSCQFAKEIIIIDDYSTDETANIATSLGAKVIQRALNGDWGGQKSFAIEQASYDWIFLIDADERVSPELATQIEQAVIANQPIAYWIQRQNKFQFNRATHGILRPDFVCRLMPKKDTYVEGYVHEQVVTPYPTQKLSAYLYHYTYDNWEQYFNKFNKYTTLSAEKYKQKNKKCAFFKDIVLRPLWAFIKVYFIQGGILDGKLGWILSVNHYFYTMNKYVKLYYLYKSNGKL</sequence>
<dbReference type="RefSeq" id="WP_345491129.1">
    <property type="nucleotide sequence ID" value="NZ_BAABHY010000003.1"/>
</dbReference>
<dbReference type="PANTHER" id="PTHR43630:SF2">
    <property type="entry name" value="GLYCOSYLTRANSFERASE"/>
    <property type="match status" value="1"/>
</dbReference>
<reference evidence="4" key="1">
    <citation type="journal article" date="2019" name="Int. J. Syst. Evol. Microbiol.">
        <title>The Global Catalogue of Microorganisms (GCM) 10K type strain sequencing project: providing services to taxonomists for standard genome sequencing and annotation.</title>
        <authorList>
            <consortium name="The Broad Institute Genomics Platform"/>
            <consortium name="The Broad Institute Genome Sequencing Center for Infectious Disease"/>
            <person name="Wu L."/>
            <person name="Ma J."/>
        </authorList>
    </citation>
    <scope>NUCLEOTIDE SEQUENCE [LARGE SCALE GENOMIC DNA]</scope>
    <source>
        <strain evidence="4">JCM 18050</strain>
    </source>
</reference>
<comment type="caution">
    <text evidence="3">The sequence shown here is derived from an EMBL/GenBank/DDBJ whole genome shotgun (WGS) entry which is preliminary data.</text>
</comment>
<dbReference type="EMBL" id="BAABHY010000003">
    <property type="protein sequence ID" value="GAA5111515.1"/>
    <property type="molecule type" value="Genomic_DNA"/>
</dbReference>
<evidence type="ECO:0000256" key="1">
    <source>
        <dbReference type="ARBA" id="ARBA00038494"/>
    </source>
</evidence>
<name>A0ABP9N9T5_9GAMM</name>
<evidence type="ECO:0000259" key="2">
    <source>
        <dbReference type="Pfam" id="PF00535"/>
    </source>
</evidence>
<dbReference type="Proteomes" id="UP001500171">
    <property type="component" value="Unassembled WGS sequence"/>
</dbReference>
<protein>
    <submittedName>
        <fullName evidence="3">Glycosyltransferase family 2 protein</fullName>
    </submittedName>
</protein>
<dbReference type="SUPFAM" id="SSF53448">
    <property type="entry name" value="Nucleotide-diphospho-sugar transferases"/>
    <property type="match status" value="1"/>
</dbReference>
<feature type="domain" description="Glycosyltransferase 2-like" evidence="2">
    <location>
        <begin position="5"/>
        <end position="123"/>
    </location>
</feature>
<keyword evidence="4" id="KW-1185">Reference proteome</keyword>
<accession>A0ABP9N9T5</accession>